<reference evidence="1" key="2">
    <citation type="submission" date="2023-02" db="EMBL/GenBank/DDBJ databases">
        <authorList>
            <person name="Swenson N.G."/>
            <person name="Wegrzyn J.L."/>
            <person name="Mcevoy S.L."/>
        </authorList>
    </citation>
    <scope>NUCLEOTIDE SEQUENCE</scope>
    <source>
        <strain evidence="1">91603</strain>
        <tissue evidence="1">Leaf</tissue>
    </source>
</reference>
<name>A0AAD5J0P0_ACENE</name>
<reference evidence="1" key="1">
    <citation type="journal article" date="2022" name="Plant J.">
        <title>Strategies of tolerance reflected in two North American maple genomes.</title>
        <authorList>
            <person name="McEvoy S.L."/>
            <person name="Sezen U.U."/>
            <person name="Trouern-Trend A."/>
            <person name="McMahon S.M."/>
            <person name="Schaberg P.G."/>
            <person name="Yang J."/>
            <person name="Wegrzyn J.L."/>
            <person name="Swenson N.G."/>
        </authorList>
    </citation>
    <scope>NUCLEOTIDE SEQUENCE</scope>
    <source>
        <strain evidence="1">91603</strain>
    </source>
</reference>
<evidence type="ECO:0000313" key="1">
    <source>
        <dbReference type="EMBL" id="KAI9181212.1"/>
    </source>
</evidence>
<protein>
    <submittedName>
        <fullName evidence="1">Uncharacterized protein</fullName>
    </submittedName>
</protein>
<keyword evidence="2" id="KW-1185">Reference proteome</keyword>
<dbReference type="Proteomes" id="UP001064489">
    <property type="component" value="Chromosome 4"/>
</dbReference>
<sequence>MTRRCLRVPLVRECRWSRRRLAALFCDLQRRVFESCSSTTLFATKAVQCFGSEPERSQACRMVPAF</sequence>
<evidence type="ECO:0000313" key="2">
    <source>
        <dbReference type="Proteomes" id="UP001064489"/>
    </source>
</evidence>
<dbReference type="AlphaFoldDB" id="A0AAD5J0P0"/>
<dbReference type="EMBL" id="JAJSOW010000101">
    <property type="protein sequence ID" value="KAI9181212.1"/>
    <property type="molecule type" value="Genomic_DNA"/>
</dbReference>
<gene>
    <name evidence="1" type="ORF">LWI28_012528</name>
</gene>
<comment type="caution">
    <text evidence="1">The sequence shown here is derived from an EMBL/GenBank/DDBJ whole genome shotgun (WGS) entry which is preliminary data.</text>
</comment>
<organism evidence="1 2">
    <name type="scientific">Acer negundo</name>
    <name type="common">Box elder</name>
    <dbReference type="NCBI Taxonomy" id="4023"/>
    <lineage>
        <taxon>Eukaryota</taxon>
        <taxon>Viridiplantae</taxon>
        <taxon>Streptophyta</taxon>
        <taxon>Embryophyta</taxon>
        <taxon>Tracheophyta</taxon>
        <taxon>Spermatophyta</taxon>
        <taxon>Magnoliopsida</taxon>
        <taxon>eudicotyledons</taxon>
        <taxon>Gunneridae</taxon>
        <taxon>Pentapetalae</taxon>
        <taxon>rosids</taxon>
        <taxon>malvids</taxon>
        <taxon>Sapindales</taxon>
        <taxon>Sapindaceae</taxon>
        <taxon>Hippocastanoideae</taxon>
        <taxon>Acereae</taxon>
        <taxon>Acer</taxon>
    </lineage>
</organism>
<accession>A0AAD5J0P0</accession>
<proteinExistence type="predicted"/>